<dbReference type="AlphaFoldDB" id="A0AAV7QVF6"/>
<comment type="caution">
    <text evidence="6">The sequence shown here is derived from an EMBL/GenBank/DDBJ whole genome shotgun (WGS) entry which is preliminary data.</text>
</comment>
<dbReference type="PROSITE" id="PS50280">
    <property type="entry name" value="SET"/>
    <property type="match status" value="1"/>
</dbReference>
<dbReference type="GO" id="GO:0005634">
    <property type="term" value="C:nucleus"/>
    <property type="evidence" value="ECO:0007669"/>
    <property type="project" value="UniProtKB-SubCell"/>
</dbReference>
<feature type="domain" description="C2H2-type" evidence="4">
    <location>
        <begin position="151"/>
        <end position="179"/>
    </location>
</feature>
<dbReference type="PANTHER" id="PTHR16516:SF5">
    <property type="entry name" value="ZINC FINGER PROTEIN 488"/>
    <property type="match status" value="1"/>
</dbReference>
<dbReference type="SMART" id="SM00355">
    <property type="entry name" value="ZnF_C2H2"/>
    <property type="match status" value="3"/>
</dbReference>
<evidence type="ECO:0000313" key="6">
    <source>
        <dbReference type="EMBL" id="KAJ1144509.1"/>
    </source>
</evidence>
<feature type="domain" description="SET" evidence="5">
    <location>
        <begin position="15"/>
        <end position="130"/>
    </location>
</feature>
<proteinExistence type="predicted"/>
<dbReference type="PROSITE" id="PS50157">
    <property type="entry name" value="ZINC_FINGER_C2H2_2"/>
    <property type="match status" value="3"/>
</dbReference>
<dbReference type="PROSITE" id="PS00028">
    <property type="entry name" value="ZINC_FINGER_C2H2_1"/>
    <property type="match status" value="2"/>
</dbReference>
<evidence type="ECO:0000259" key="5">
    <source>
        <dbReference type="PROSITE" id="PS50280"/>
    </source>
</evidence>
<evidence type="ECO:0008006" key="8">
    <source>
        <dbReference type="Google" id="ProtNLM"/>
    </source>
</evidence>
<dbReference type="InterPro" id="IPR001214">
    <property type="entry name" value="SET_dom"/>
</dbReference>
<dbReference type="EMBL" id="JANPWB010000010">
    <property type="protein sequence ID" value="KAJ1144509.1"/>
    <property type="molecule type" value="Genomic_DNA"/>
</dbReference>
<organism evidence="6 7">
    <name type="scientific">Pleurodeles waltl</name>
    <name type="common">Iberian ribbed newt</name>
    <dbReference type="NCBI Taxonomy" id="8319"/>
    <lineage>
        <taxon>Eukaryota</taxon>
        <taxon>Metazoa</taxon>
        <taxon>Chordata</taxon>
        <taxon>Craniata</taxon>
        <taxon>Vertebrata</taxon>
        <taxon>Euteleostomi</taxon>
        <taxon>Amphibia</taxon>
        <taxon>Batrachia</taxon>
        <taxon>Caudata</taxon>
        <taxon>Salamandroidea</taxon>
        <taxon>Salamandridae</taxon>
        <taxon>Pleurodelinae</taxon>
        <taxon>Pleurodeles</taxon>
    </lineage>
</organism>
<keyword evidence="3" id="KW-0479">Metal-binding</keyword>
<keyword evidence="2" id="KW-0539">Nucleus</keyword>
<dbReference type="GO" id="GO:0008270">
    <property type="term" value="F:zinc ion binding"/>
    <property type="evidence" value="ECO:0007669"/>
    <property type="project" value="UniProtKB-KW"/>
</dbReference>
<dbReference type="InterPro" id="IPR046341">
    <property type="entry name" value="SET_dom_sf"/>
</dbReference>
<evidence type="ECO:0000259" key="4">
    <source>
        <dbReference type="PROSITE" id="PS50157"/>
    </source>
</evidence>
<dbReference type="PANTHER" id="PTHR16516">
    <property type="entry name" value="AGAP007109-PA"/>
    <property type="match status" value="1"/>
</dbReference>
<sequence length="530" mass="60341">MDLTSLPKLLWTNDSKFLQNHFPDIFATVYTTQEIPEGTSFGPCLFPYTFLDTIGFIALKCVDTRNIHYVFKVDALGAANGPAGPAWMRLVQAANDCRDQNLEAYLKNSQLFFRSTRKIPKNAELLVWYDEAISRLLRFPEKKDLNFTKGYKCSDCGQEFEREYPYLSHVRFLCVQEKNNLLYKNVPDRRTGKISTIKETTNFHNLARDLEGKMSSKKEETEVCSDERSRLQEPEIHKSRKSVLLEKTNQQIEDQCSTREAIMPEAMQSTSAWKVSSKKTLSYKKHFSWKDKESAFTEVQRTKERLKLDNSKESISESAPMLPFPEQGLLGPTGTSSGSAFSLVWPMRARGEEKSAFSKPSKGEVEGVGRDNLYPVSEPTQSLGDVLGFISASDVRYFGSNPCKSTVFGNDLCNSQVMLQASLSRNPAFPYTSEEIPKPTGIQLQTSSSLTLLPPTFTSLGVSAQNWCAKCNLSFRMTADLVFHMRSHHKKESALEAQFKRRREEKLSCPICHEYFKERHHLSRHMTSHN</sequence>
<gene>
    <name evidence="6" type="ORF">NDU88_010807</name>
</gene>
<dbReference type="InterPro" id="IPR052296">
    <property type="entry name" value="TR-Histone_Methyltrans"/>
</dbReference>
<feature type="domain" description="C2H2-type" evidence="4">
    <location>
        <begin position="507"/>
        <end position="530"/>
    </location>
</feature>
<evidence type="ECO:0000256" key="1">
    <source>
        <dbReference type="ARBA" id="ARBA00004123"/>
    </source>
</evidence>
<keyword evidence="3" id="KW-0862">Zinc</keyword>
<dbReference type="GO" id="GO:0014003">
    <property type="term" value="P:oligodendrocyte development"/>
    <property type="evidence" value="ECO:0007669"/>
    <property type="project" value="TreeGrafter"/>
</dbReference>
<keyword evidence="7" id="KW-1185">Reference proteome</keyword>
<dbReference type="GO" id="GO:0006355">
    <property type="term" value="P:regulation of DNA-templated transcription"/>
    <property type="evidence" value="ECO:0007669"/>
    <property type="project" value="TreeGrafter"/>
</dbReference>
<dbReference type="Pfam" id="PF21549">
    <property type="entry name" value="PRDM2_PR"/>
    <property type="match status" value="1"/>
</dbReference>
<keyword evidence="3" id="KW-0863">Zinc-finger</keyword>
<reference evidence="6" key="1">
    <citation type="journal article" date="2022" name="bioRxiv">
        <title>Sequencing and chromosome-scale assembly of the giantPleurodeles waltlgenome.</title>
        <authorList>
            <person name="Brown T."/>
            <person name="Elewa A."/>
            <person name="Iarovenko S."/>
            <person name="Subramanian E."/>
            <person name="Araus A.J."/>
            <person name="Petzold A."/>
            <person name="Susuki M."/>
            <person name="Suzuki K.-i.T."/>
            <person name="Hayashi T."/>
            <person name="Toyoda A."/>
            <person name="Oliveira C."/>
            <person name="Osipova E."/>
            <person name="Leigh N.D."/>
            <person name="Simon A."/>
            <person name="Yun M.H."/>
        </authorList>
    </citation>
    <scope>NUCLEOTIDE SEQUENCE</scope>
    <source>
        <strain evidence="6">20211129_DDA</strain>
        <tissue evidence="6">Liver</tissue>
    </source>
</reference>
<comment type="subcellular location">
    <subcellularLocation>
        <location evidence="1">Nucleus</location>
    </subcellularLocation>
</comment>
<name>A0AAV7QVF6_PLEWA</name>
<dbReference type="Gene3D" id="2.170.270.10">
    <property type="entry name" value="SET domain"/>
    <property type="match status" value="1"/>
</dbReference>
<accession>A0AAV7QVF6</accession>
<evidence type="ECO:0000256" key="3">
    <source>
        <dbReference type="PROSITE-ProRule" id="PRU00042"/>
    </source>
</evidence>
<evidence type="ECO:0000256" key="2">
    <source>
        <dbReference type="ARBA" id="ARBA00023242"/>
    </source>
</evidence>
<evidence type="ECO:0000313" key="7">
    <source>
        <dbReference type="Proteomes" id="UP001066276"/>
    </source>
</evidence>
<feature type="domain" description="C2H2-type" evidence="4">
    <location>
        <begin position="466"/>
        <end position="493"/>
    </location>
</feature>
<protein>
    <recommendedName>
        <fullName evidence="8">Zinc finger protein 488</fullName>
    </recommendedName>
</protein>
<dbReference type="Gene3D" id="3.30.160.60">
    <property type="entry name" value="Classic Zinc Finger"/>
    <property type="match status" value="1"/>
</dbReference>
<dbReference type="InterPro" id="IPR013087">
    <property type="entry name" value="Znf_C2H2_type"/>
</dbReference>
<dbReference type="Proteomes" id="UP001066276">
    <property type="component" value="Chromosome 6"/>
</dbReference>